<evidence type="ECO:0000313" key="3">
    <source>
        <dbReference type="Proteomes" id="UP001144673"/>
    </source>
</evidence>
<evidence type="ECO:0000256" key="1">
    <source>
        <dbReference type="SAM" id="MobiDB-lite"/>
    </source>
</evidence>
<accession>A0A9W8QK64</accession>
<dbReference type="RefSeq" id="XP_056057041.1">
    <property type="nucleotide sequence ID" value="XM_056202481.1"/>
</dbReference>
<organism evidence="2 3">
    <name type="scientific">Akanthomyces muscarius</name>
    <name type="common">Entomopathogenic fungus</name>
    <name type="synonym">Lecanicillium muscarium</name>
    <dbReference type="NCBI Taxonomy" id="2231603"/>
    <lineage>
        <taxon>Eukaryota</taxon>
        <taxon>Fungi</taxon>
        <taxon>Dikarya</taxon>
        <taxon>Ascomycota</taxon>
        <taxon>Pezizomycotina</taxon>
        <taxon>Sordariomycetes</taxon>
        <taxon>Hypocreomycetidae</taxon>
        <taxon>Hypocreales</taxon>
        <taxon>Cordycipitaceae</taxon>
        <taxon>Akanthomyces</taxon>
    </lineage>
</organism>
<proteinExistence type="predicted"/>
<feature type="compositionally biased region" description="Polar residues" evidence="1">
    <location>
        <begin position="99"/>
        <end position="108"/>
    </location>
</feature>
<feature type="compositionally biased region" description="Low complexity" evidence="1">
    <location>
        <begin position="109"/>
        <end position="118"/>
    </location>
</feature>
<reference evidence="2" key="1">
    <citation type="journal article" date="2023" name="Access Microbiol">
        <title>De-novo genome assembly for Akanthomyces muscarius, a biocontrol agent of insect agricultural pests.</title>
        <authorList>
            <person name="Erdos Z."/>
            <person name="Studholme D.J."/>
            <person name="Raymond B."/>
            <person name="Sharma M."/>
        </authorList>
    </citation>
    <scope>NUCLEOTIDE SEQUENCE</scope>
    <source>
        <strain evidence="2">Ve6</strain>
    </source>
</reference>
<dbReference type="EMBL" id="JAJHUN010000006">
    <property type="protein sequence ID" value="KAJ4158674.1"/>
    <property type="molecule type" value="Genomic_DNA"/>
</dbReference>
<evidence type="ECO:0000313" key="2">
    <source>
        <dbReference type="EMBL" id="KAJ4158674.1"/>
    </source>
</evidence>
<dbReference type="GeneID" id="80896349"/>
<name>A0A9W8QK64_AKAMU</name>
<feature type="region of interest" description="Disordered" evidence="1">
    <location>
        <begin position="283"/>
        <end position="426"/>
    </location>
</feature>
<feature type="compositionally biased region" description="Low complexity" evidence="1">
    <location>
        <begin position="40"/>
        <end position="63"/>
    </location>
</feature>
<sequence>MMASRMAARTPSPPPPAEEMLVPSAPRYGYQDDYLPYPKPSRSTRSSTQRNRTPSPPTSRQRPLASPRGARRANNQSNAAMVSPVPSPRKKRQPPADSSGRSVSGSLTAQNIANAAAALGPFDLPPTSNPVTSSVRAASSRSGGMLPTPSKTPSKPANKKTAAEISSFARNLFPGDDSALRRKPKSYSGIGMDSFTADRDDEPIEIFTDTKDSIPEIDTSDDNPFYTGPAKQETETSPRRSRRKVVIPGEGSQSLEDATHREDGMVYVFRGKKFWRRFADETEEEMDQETRLARPLTRSSVKPRLLFPPKQAEQSEMDMEDEEAATDVEDEVKERIAGPIPQTPVKSHKETAKTPEAPRYAPVSPPETRRTTRSTNKLSGEEMPIKNPKRQASLFDAWPRTKEHKATPTKRAGEGLASTPAKRTRA</sequence>
<protein>
    <submittedName>
        <fullName evidence="2">Uncharacterized protein</fullName>
    </submittedName>
</protein>
<feature type="region of interest" description="Disordered" evidence="1">
    <location>
        <begin position="1"/>
        <end position="262"/>
    </location>
</feature>
<dbReference type="Proteomes" id="UP001144673">
    <property type="component" value="Unassembled WGS sequence"/>
</dbReference>
<feature type="compositionally biased region" description="Acidic residues" evidence="1">
    <location>
        <begin position="315"/>
        <end position="331"/>
    </location>
</feature>
<feature type="compositionally biased region" description="Low complexity" evidence="1">
    <location>
        <begin position="131"/>
        <end position="144"/>
    </location>
</feature>
<gene>
    <name evidence="2" type="ORF">LMH87_009190</name>
</gene>
<comment type="caution">
    <text evidence="2">The sequence shown here is derived from an EMBL/GenBank/DDBJ whole genome shotgun (WGS) entry which is preliminary data.</text>
</comment>
<dbReference type="KEGG" id="amus:LMH87_009190"/>
<dbReference type="AlphaFoldDB" id="A0A9W8QK64"/>
<keyword evidence="3" id="KW-1185">Reference proteome</keyword>